<evidence type="ECO:0000313" key="1">
    <source>
        <dbReference type="EMBL" id="KFN49095.1"/>
    </source>
</evidence>
<protein>
    <recommendedName>
        <fullName evidence="3">YecA family protein</fullName>
    </recommendedName>
</protein>
<organism evidence="1 2">
    <name type="scientific">Arenimonas composti TR7-09 = DSM 18010</name>
    <dbReference type="NCBI Taxonomy" id="1121013"/>
    <lineage>
        <taxon>Bacteria</taxon>
        <taxon>Pseudomonadati</taxon>
        <taxon>Pseudomonadota</taxon>
        <taxon>Gammaproteobacteria</taxon>
        <taxon>Lysobacterales</taxon>
        <taxon>Lysobacteraceae</taxon>
        <taxon>Arenimonas</taxon>
    </lineage>
</organism>
<dbReference type="STRING" id="1121013.GCA_000426365_00879"/>
<evidence type="ECO:0008006" key="3">
    <source>
        <dbReference type="Google" id="ProtNLM"/>
    </source>
</evidence>
<dbReference type="EMBL" id="AWXU01000041">
    <property type="protein sequence ID" value="KFN49095.1"/>
    <property type="molecule type" value="Genomic_DNA"/>
</dbReference>
<dbReference type="Pfam" id="PF02810">
    <property type="entry name" value="SEC-C"/>
    <property type="match status" value="1"/>
</dbReference>
<dbReference type="InterPro" id="IPR004027">
    <property type="entry name" value="SEC_C_motif"/>
</dbReference>
<dbReference type="InterPro" id="IPR036255">
    <property type="entry name" value="YgfB-like_sf"/>
</dbReference>
<dbReference type="eggNOG" id="COG0653">
    <property type="taxonomic scope" value="Bacteria"/>
</dbReference>
<comment type="caution">
    <text evidence="1">The sequence shown here is derived from an EMBL/GenBank/DDBJ whole genome shotgun (WGS) entry which is preliminary data.</text>
</comment>
<dbReference type="SUPFAM" id="SSF101327">
    <property type="entry name" value="YgfB-like"/>
    <property type="match status" value="1"/>
</dbReference>
<dbReference type="InterPro" id="IPR011978">
    <property type="entry name" value="YgfB-like"/>
</dbReference>
<dbReference type="OrthoDB" id="570299at2"/>
<dbReference type="SUPFAM" id="SSF103642">
    <property type="entry name" value="Sec-C motif"/>
    <property type="match status" value="1"/>
</dbReference>
<dbReference type="Proteomes" id="UP000029391">
    <property type="component" value="Unassembled WGS sequence"/>
</dbReference>
<dbReference type="NCBIfam" id="TIGR02292">
    <property type="entry name" value="ygfB_yecA"/>
    <property type="match status" value="1"/>
</dbReference>
<dbReference type="Pfam" id="PF03695">
    <property type="entry name" value="UPF0149"/>
    <property type="match status" value="1"/>
</dbReference>
<keyword evidence="2" id="KW-1185">Reference proteome</keyword>
<evidence type="ECO:0000313" key="2">
    <source>
        <dbReference type="Proteomes" id="UP000029391"/>
    </source>
</evidence>
<dbReference type="eggNOG" id="COG3318">
    <property type="taxonomic scope" value="Bacteria"/>
</dbReference>
<dbReference type="AlphaFoldDB" id="A0A091BXM0"/>
<dbReference type="RefSeq" id="WP_026816320.1">
    <property type="nucleotide sequence ID" value="NZ_AUFF01000002.1"/>
</dbReference>
<dbReference type="Gene3D" id="3.10.450.50">
    <property type="match status" value="1"/>
</dbReference>
<proteinExistence type="predicted"/>
<gene>
    <name evidence="1" type="ORF">P873_12440</name>
</gene>
<reference evidence="1 2" key="1">
    <citation type="submission" date="2013-09" db="EMBL/GenBank/DDBJ databases">
        <title>Genome sequencing of Arenimonas composti.</title>
        <authorList>
            <person name="Chen F."/>
            <person name="Wang G."/>
        </authorList>
    </citation>
    <scope>NUCLEOTIDE SEQUENCE [LARGE SCALE GENOMIC DNA]</scope>
    <source>
        <strain evidence="1 2">TR7-09</strain>
    </source>
</reference>
<name>A0A091BXM0_9GAMM</name>
<sequence length="237" mass="26713">MRKDWFRAEDDRVDELDRLLEQRAVPFGGFGLEALDGYLSAVLLAPGGDIGFAEWSALIWGKHPPRWESERDEAEATALLMLAHETVARRLRTPPGEHNAEHAVFWWLPDDPEAEQGDELEIGAVWAGGFLEGMALRDEAWDAWIAEEEWIGEIEDHVTALAIGSLPPLEEGAEPVDLSYRERLEIYFSLPDMLHDLHLHRIESLIPRTPVRRAAIPERNDPCPCGSGKKYKKCCGA</sequence>
<accession>A0A091BXM0</accession>